<organism evidence="1 2">
    <name type="scientific">Mycobacterium paraffinicum</name>
    <dbReference type="NCBI Taxonomy" id="53378"/>
    <lineage>
        <taxon>Bacteria</taxon>
        <taxon>Bacillati</taxon>
        <taxon>Actinomycetota</taxon>
        <taxon>Actinomycetes</taxon>
        <taxon>Mycobacteriales</taxon>
        <taxon>Mycobacteriaceae</taxon>
        <taxon>Mycobacterium</taxon>
    </lineage>
</organism>
<name>A0ABP8RIJ0_9MYCO</name>
<reference evidence="2" key="1">
    <citation type="journal article" date="2019" name="Int. J. Syst. Evol. Microbiol.">
        <title>The Global Catalogue of Microorganisms (GCM) 10K type strain sequencing project: providing services to taxonomists for standard genome sequencing and annotation.</title>
        <authorList>
            <consortium name="The Broad Institute Genomics Platform"/>
            <consortium name="The Broad Institute Genome Sequencing Center for Infectious Disease"/>
            <person name="Wu L."/>
            <person name="Ma J."/>
        </authorList>
    </citation>
    <scope>NUCLEOTIDE SEQUENCE [LARGE SCALE GENOMIC DNA]</scope>
    <source>
        <strain evidence="2">JCM 17782</strain>
    </source>
</reference>
<dbReference type="Proteomes" id="UP001501417">
    <property type="component" value="Unassembled WGS sequence"/>
</dbReference>
<evidence type="ECO:0000313" key="1">
    <source>
        <dbReference type="EMBL" id="GAA4539616.1"/>
    </source>
</evidence>
<protein>
    <submittedName>
        <fullName evidence="1">Uncharacterized protein</fullName>
    </submittedName>
</protein>
<evidence type="ECO:0000313" key="2">
    <source>
        <dbReference type="Proteomes" id="UP001501417"/>
    </source>
</evidence>
<keyword evidence="2" id="KW-1185">Reference proteome</keyword>
<proteinExistence type="predicted"/>
<comment type="caution">
    <text evidence="1">The sequence shown here is derived from an EMBL/GenBank/DDBJ whole genome shotgun (WGS) entry which is preliminary data.</text>
</comment>
<accession>A0ABP8RIJ0</accession>
<sequence>MLGVCAGAQGPFVSYLSVAGAGGGFDELVVDPKPQQLTIDVDIAAGAGVVAPHADLLPGLRFPRDRRGISYKG</sequence>
<gene>
    <name evidence="1" type="ORF">GCM10023161_19410</name>
</gene>
<dbReference type="EMBL" id="BAABGF010000026">
    <property type="protein sequence ID" value="GAA4539616.1"/>
    <property type="molecule type" value="Genomic_DNA"/>
</dbReference>